<accession>A0ACB7UIM5</accession>
<evidence type="ECO:0000313" key="1">
    <source>
        <dbReference type="EMBL" id="KAH7660096.1"/>
    </source>
</evidence>
<gene>
    <name evidence="1" type="ORF">IHE45_16G076800</name>
</gene>
<name>A0ACB7UIM5_DIOAL</name>
<sequence length="64" mass="7526">MAQSIPWLQFNMMKRIHEDNFMSAWCLNYANEVWDASLHNDCCIWVLKLIVQFESTKGMRCGVA</sequence>
<keyword evidence="2" id="KW-1185">Reference proteome</keyword>
<evidence type="ECO:0000313" key="2">
    <source>
        <dbReference type="Proteomes" id="UP000827976"/>
    </source>
</evidence>
<reference evidence="2" key="1">
    <citation type="journal article" date="2022" name="Nat. Commun.">
        <title>Chromosome evolution and the genetic basis of agronomically important traits in greater yam.</title>
        <authorList>
            <person name="Bredeson J.V."/>
            <person name="Lyons J.B."/>
            <person name="Oniyinde I.O."/>
            <person name="Okereke N.R."/>
            <person name="Kolade O."/>
            <person name="Nnabue I."/>
            <person name="Nwadili C.O."/>
            <person name="Hribova E."/>
            <person name="Parker M."/>
            <person name="Nwogha J."/>
            <person name="Shu S."/>
            <person name="Carlson J."/>
            <person name="Kariba R."/>
            <person name="Muthemba S."/>
            <person name="Knop K."/>
            <person name="Barton G.J."/>
            <person name="Sherwood A.V."/>
            <person name="Lopez-Montes A."/>
            <person name="Asiedu R."/>
            <person name="Jamnadass R."/>
            <person name="Muchugi A."/>
            <person name="Goodstein D."/>
            <person name="Egesi C.N."/>
            <person name="Featherston J."/>
            <person name="Asfaw A."/>
            <person name="Simpson G.G."/>
            <person name="Dolezel J."/>
            <person name="Hendre P.S."/>
            <person name="Van Deynze A."/>
            <person name="Kumar P.L."/>
            <person name="Obidiegwu J.E."/>
            <person name="Bhattacharjee R."/>
            <person name="Rokhsar D.S."/>
        </authorList>
    </citation>
    <scope>NUCLEOTIDE SEQUENCE [LARGE SCALE GENOMIC DNA]</scope>
    <source>
        <strain evidence="2">cv. TDa95/00328</strain>
    </source>
</reference>
<organism evidence="1 2">
    <name type="scientific">Dioscorea alata</name>
    <name type="common">Purple yam</name>
    <dbReference type="NCBI Taxonomy" id="55571"/>
    <lineage>
        <taxon>Eukaryota</taxon>
        <taxon>Viridiplantae</taxon>
        <taxon>Streptophyta</taxon>
        <taxon>Embryophyta</taxon>
        <taxon>Tracheophyta</taxon>
        <taxon>Spermatophyta</taxon>
        <taxon>Magnoliopsida</taxon>
        <taxon>Liliopsida</taxon>
        <taxon>Dioscoreales</taxon>
        <taxon>Dioscoreaceae</taxon>
        <taxon>Dioscorea</taxon>
    </lineage>
</organism>
<dbReference type="EMBL" id="CM037026">
    <property type="protein sequence ID" value="KAH7660096.1"/>
    <property type="molecule type" value="Genomic_DNA"/>
</dbReference>
<protein>
    <submittedName>
        <fullName evidence="1">Uncharacterized protein</fullName>
    </submittedName>
</protein>
<comment type="caution">
    <text evidence="1">The sequence shown here is derived from an EMBL/GenBank/DDBJ whole genome shotgun (WGS) entry which is preliminary data.</text>
</comment>
<proteinExistence type="predicted"/>
<dbReference type="Proteomes" id="UP000827976">
    <property type="component" value="Chromosome 16"/>
</dbReference>